<reference evidence="2" key="1">
    <citation type="submission" date="2021-06" db="EMBL/GenBank/DDBJ databases">
        <title>Parelaphostrongylus tenuis whole genome reference sequence.</title>
        <authorList>
            <person name="Garwood T.J."/>
            <person name="Larsen P.A."/>
            <person name="Fountain-Jones N.M."/>
            <person name="Garbe J.R."/>
            <person name="Macchietto M.G."/>
            <person name="Kania S.A."/>
            <person name="Gerhold R.W."/>
            <person name="Richards J.E."/>
            <person name="Wolf T.M."/>
        </authorList>
    </citation>
    <scope>NUCLEOTIDE SEQUENCE</scope>
    <source>
        <strain evidence="2">MNPRO001-30</strain>
        <tissue evidence="2">Meninges</tissue>
    </source>
</reference>
<organism evidence="2 3">
    <name type="scientific">Parelaphostrongylus tenuis</name>
    <name type="common">Meningeal worm</name>
    <dbReference type="NCBI Taxonomy" id="148309"/>
    <lineage>
        <taxon>Eukaryota</taxon>
        <taxon>Metazoa</taxon>
        <taxon>Ecdysozoa</taxon>
        <taxon>Nematoda</taxon>
        <taxon>Chromadorea</taxon>
        <taxon>Rhabditida</taxon>
        <taxon>Rhabditina</taxon>
        <taxon>Rhabditomorpha</taxon>
        <taxon>Strongyloidea</taxon>
        <taxon>Metastrongylidae</taxon>
        <taxon>Parelaphostrongylus</taxon>
    </lineage>
</organism>
<evidence type="ECO:0000256" key="1">
    <source>
        <dbReference type="SAM" id="SignalP"/>
    </source>
</evidence>
<dbReference type="AlphaFoldDB" id="A0AAD5QZ02"/>
<feature type="chain" id="PRO_5042070354" evidence="1">
    <location>
        <begin position="21"/>
        <end position="155"/>
    </location>
</feature>
<keyword evidence="1" id="KW-0732">Signal</keyword>
<keyword evidence="3" id="KW-1185">Reference proteome</keyword>
<feature type="non-terminal residue" evidence="2">
    <location>
        <position position="155"/>
    </location>
</feature>
<dbReference type="Proteomes" id="UP001196413">
    <property type="component" value="Unassembled WGS sequence"/>
</dbReference>
<dbReference type="EMBL" id="JAHQIW010005565">
    <property type="protein sequence ID" value="KAJ1366493.1"/>
    <property type="molecule type" value="Genomic_DNA"/>
</dbReference>
<name>A0AAD5QZ02_PARTN</name>
<gene>
    <name evidence="2" type="ORF">KIN20_027170</name>
</gene>
<sequence>MVGVSSLLISLAITIAVALGCGVMPQGQAMTRNFTVNGFKIPTAMVFTTSPGAFAQLPGGIATTSDGARSIVSRVVMQTIIEVLEQQGRSAGLPDAVVSMILNQLMVQISYDPLECKTLAINPTGRFNGVEEMMRPHCIVVDSTVTALCTAMGGG</sequence>
<protein>
    <submittedName>
        <fullName evidence="2">Uncharacterized protein</fullName>
    </submittedName>
</protein>
<feature type="signal peptide" evidence="1">
    <location>
        <begin position="1"/>
        <end position="20"/>
    </location>
</feature>
<accession>A0AAD5QZ02</accession>
<evidence type="ECO:0000313" key="3">
    <source>
        <dbReference type="Proteomes" id="UP001196413"/>
    </source>
</evidence>
<proteinExistence type="predicted"/>
<evidence type="ECO:0000313" key="2">
    <source>
        <dbReference type="EMBL" id="KAJ1366493.1"/>
    </source>
</evidence>
<comment type="caution">
    <text evidence="2">The sequence shown here is derived from an EMBL/GenBank/DDBJ whole genome shotgun (WGS) entry which is preliminary data.</text>
</comment>